<dbReference type="CDD" id="cd16867">
    <property type="entry name" value="ARID_ARID3"/>
    <property type="match status" value="1"/>
</dbReference>
<evidence type="ECO:0000256" key="4">
    <source>
        <dbReference type="ARBA" id="ARBA00004123"/>
    </source>
</evidence>
<keyword evidence="6" id="KW-0507">mRNA processing</keyword>
<proteinExistence type="inferred from homology"/>
<evidence type="ECO:0000256" key="12">
    <source>
        <dbReference type="ARBA" id="ARBA00023242"/>
    </source>
</evidence>
<evidence type="ECO:0000256" key="6">
    <source>
        <dbReference type="ARBA" id="ARBA00022664"/>
    </source>
</evidence>
<keyword evidence="16" id="KW-1185">Reference proteome</keyword>
<name>A0ABQ7S7J4_9ACAR</name>
<comment type="caution">
    <text evidence="15">The sequence shown here is derived from an EMBL/GenBank/DDBJ whole genome shotgun (WGS) entry which is preliminary data.</text>
</comment>
<feature type="compositionally biased region" description="Basic residues" evidence="13">
    <location>
        <begin position="807"/>
        <end position="819"/>
    </location>
</feature>
<evidence type="ECO:0000256" key="9">
    <source>
        <dbReference type="ARBA" id="ARBA00022833"/>
    </source>
</evidence>
<dbReference type="PANTHER" id="PTHR12849">
    <property type="entry name" value="RNA LARIAT DEBRANCHING ENZYME"/>
    <property type="match status" value="1"/>
</dbReference>
<organism evidence="15 16">
    <name type="scientific">Fragariocoptes setiger</name>
    <dbReference type="NCBI Taxonomy" id="1670756"/>
    <lineage>
        <taxon>Eukaryota</taxon>
        <taxon>Metazoa</taxon>
        <taxon>Ecdysozoa</taxon>
        <taxon>Arthropoda</taxon>
        <taxon>Chelicerata</taxon>
        <taxon>Arachnida</taxon>
        <taxon>Acari</taxon>
        <taxon>Acariformes</taxon>
        <taxon>Trombidiformes</taxon>
        <taxon>Prostigmata</taxon>
        <taxon>Eupodina</taxon>
        <taxon>Eriophyoidea</taxon>
        <taxon>Phytoptidae</taxon>
        <taxon>Fragariocoptes</taxon>
    </lineage>
</organism>
<dbReference type="EMBL" id="JAIFTH010000539">
    <property type="protein sequence ID" value="KAG9509323.1"/>
    <property type="molecule type" value="Genomic_DNA"/>
</dbReference>
<dbReference type="InterPro" id="IPR036431">
    <property type="entry name" value="ARID_dom_sf"/>
</dbReference>
<evidence type="ECO:0000256" key="2">
    <source>
        <dbReference type="ARBA" id="ARBA00001947"/>
    </source>
</evidence>
<feature type="region of interest" description="Disordered" evidence="13">
    <location>
        <begin position="375"/>
        <end position="396"/>
    </location>
</feature>
<feature type="region of interest" description="Disordered" evidence="13">
    <location>
        <begin position="485"/>
        <end position="509"/>
    </location>
</feature>
<evidence type="ECO:0000256" key="7">
    <source>
        <dbReference type="ARBA" id="ARBA00022723"/>
    </source>
</evidence>
<dbReference type="InterPro" id="IPR001606">
    <property type="entry name" value="ARID_dom"/>
</dbReference>
<evidence type="ECO:0000256" key="10">
    <source>
        <dbReference type="ARBA" id="ARBA00023004"/>
    </source>
</evidence>
<feature type="compositionally biased region" description="Polar residues" evidence="13">
    <location>
        <begin position="492"/>
        <end position="509"/>
    </location>
</feature>
<feature type="region of interest" description="Disordered" evidence="13">
    <location>
        <begin position="524"/>
        <end position="606"/>
    </location>
</feature>
<evidence type="ECO:0000313" key="16">
    <source>
        <dbReference type="Proteomes" id="UP000825002"/>
    </source>
</evidence>
<dbReference type="SUPFAM" id="SSF46774">
    <property type="entry name" value="ARID-like"/>
    <property type="match status" value="1"/>
</dbReference>
<keyword evidence="7" id="KW-0479">Metal-binding</keyword>
<feature type="compositionally biased region" description="Basic residues" evidence="13">
    <location>
        <begin position="759"/>
        <end position="770"/>
    </location>
</feature>
<dbReference type="Proteomes" id="UP000825002">
    <property type="component" value="Unassembled WGS sequence"/>
</dbReference>
<feature type="domain" description="ARID" evidence="14">
    <location>
        <begin position="645"/>
        <end position="737"/>
    </location>
</feature>
<feature type="region of interest" description="Disordered" evidence="13">
    <location>
        <begin position="926"/>
        <end position="986"/>
    </location>
</feature>
<comment type="cofactor">
    <cofactor evidence="3">
        <name>Fe(2+)</name>
        <dbReference type="ChEBI" id="CHEBI:29033"/>
    </cofactor>
</comment>
<evidence type="ECO:0000256" key="8">
    <source>
        <dbReference type="ARBA" id="ARBA00022801"/>
    </source>
</evidence>
<evidence type="ECO:0000256" key="1">
    <source>
        <dbReference type="ARBA" id="ARBA00001936"/>
    </source>
</evidence>
<dbReference type="SUPFAM" id="SSF56300">
    <property type="entry name" value="Metallo-dependent phosphatases"/>
    <property type="match status" value="1"/>
</dbReference>
<dbReference type="Pfam" id="PF00149">
    <property type="entry name" value="Metallophos"/>
    <property type="match status" value="1"/>
</dbReference>
<dbReference type="PROSITE" id="PS51011">
    <property type="entry name" value="ARID"/>
    <property type="match status" value="1"/>
</dbReference>
<evidence type="ECO:0000256" key="5">
    <source>
        <dbReference type="ARBA" id="ARBA00006045"/>
    </source>
</evidence>
<dbReference type="Gene3D" id="1.10.150.60">
    <property type="entry name" value="ARID DNA-binding domain"/>
    <property type="match status" value="1"/>
</dbReference>
<keyword evidence="11" id="KW-0464">Manganese</keyword>
<feature type="non-terminal residue" evidence="15">
    <location>
        <position position="1"/>
    </location>
</feature>
<feature type="region of interest" description="Disordered" evidence="13">
    <location>
        <begin position="412"/>
        <end position="461"/>
    </location>
</feature>
<feature type="compositionally biased region" description="Basic and acidic residues" evidence="13">
    <location>
        <begin position="376"/>
        <end position="388"/>
    </location>
</feature>
<evidence type="ECO:0000259" key="14">
    <source>
        <dbReference type="PROSITE" id="PS51011"/>
    </source>
</evidence>
<dbReference type="InterPro" id="IPR007708">
    <property type="entry name" value="DBR1_C"/>
</dbReference>
<dbReference type="InterPro" id="IPR029052">
    <property type="entry name" value="Metallo-depent_PP-like"/>
</dbReference>
<gene>
    <name evidence="15" type="primary">dbr1</name>
    <name evidence="15" type="ORF">GZH46_02163</name>
</gene>
<feature type="compositionally biased region" description="Basic and acidic residues" evidence="13">
    <location>
        <begin position="412"/>
        <end position="427"/>
    </location>
</feature>
<dbReference type="SMART" id="SM01124">
    <property type="entry name" value="DBR1"/>
    <property type="match status" value="1"/>
</dbReference>
<evidence type="ECO:0000256" key="13">
    <source>
        <dbReference type="SAM" id="MobiDB-lite"/>
    </source>
</evidence>
<reference evidence="15 16" key="1">
    <citation type="submission" date="2020-10" db="EMBL/GenBank/DDBJ databases">
        <authorList>
            <person name="Klimov P.B."/>
            <person name="Dyachkov S.M."/>
            <person name="Chetverikov P.E."/>
        </authorList>
    </citation>
    <scope>NUCLEOTIDE SEQUENCE [LARGE SCALE GENOMIC DNA]</scope>
    <source>
        <strain evidence="15">BMOC 18-1129-001#AD2665</strain>
        <tissue evidence="15">Entire mites</tissue>
    </source>
</reference>
<dbReference type="CDD" id="cd00844">
    <property type="entry name" value="MPP_Dbr1_N"/>
    <property type="match status" value="1"/>
</dbReference>
<dbReference type="PANTHER" id="PTHR12849:SF0">
    <property type="entry name" value="LARIAT DEBRANCHING ENZYME"/>
    <property type="match status" value="1"/>
</dbReference>
<dbReference type="Pfam" id="PF01388">
    <property type="entry name" value="ARID"/>
    <property type="match status" value="1"/>
</dbReference>
<feature type="compositionally biased region" description="Basic and acidic residues" evidence="13">
    <location>
        <begin position="434"/>
        <end position="447"/>
    </location>
</feature>
<sequence length="1121" mass="125688">RFKCIDSIARIPSISWHTMKIAVFGCLHGMLNEMYRRVAAREESDKINVDLVIVCGDCQTVRAKADLNCVSIPQKYYALGDFHEYYSGKKTIPKLTIFVGGNHEASNYLSTLPYGGWVCKNFYYLGYAGVINFRGLRIGGISGIHGHRSASLGRYEHLPFDQSSLRSVYHTREVDVYRLQQLSPPSSSEDTSVSPNEHPHRMDIFMSHDWPLGIYKHGNAEQLMRYKPHFRDEIQQDCLGNPLIAPLVEHIKARHWFAAHLHCEFRAKVKHDNGLNTEFLSLDKLVPHKRFMDIIDIEANNDDNNLYYDLEWLAILKLTDSFTSTEYMPNLKLPPSSEARHRPTHNDLELVQSLFAGNLKIPNNFTMVEPVIYDRPNNRDHVDSDPQRRKNFRNPQTIEFCEKLDIKDPIADFVRNDNDNNNDLRESSHHRHGMRDGKNAANTRDDETHDDDDERPTKLSNDDDEYACALHVGCVLMPAAAPTKRQIDSEHQMNSNAQSPASSIGSHTDSINEACDEVENNNANIVSKNNNNNDMIHSRSASSSASFSGSEHSGDSSGLDSSSLCGGSGGVASSSFAMQQQSSQQQQMQINNNDNNINNMNMSMNNSNQNNSLQHLMGHMESLEAKEGCYTYEEQFKQLYEISDEPERKEFLDDLFEFMAKRGQPVNRIPIMAKQVLDLYELYNLVVARGGLVEVINKKIWREITKGLSLPSSITSAAFTLRTQYMKYLYAYECEKKNLSQPDELQQAIDGNRREGRRSSYHHHHHHHHQLTSAANNHHQHHVPASISPSSQLHHHTSANHSNNLHSHLHHRSHAHHATNHLPDPSTLFGPTSRTTGAANKSQDLTAAAAAAAAAVAAGHPSATASFLAAAAAVHQAQQQQQQQAGLGLGNHSLNQQLSSLGMSLGSMTQLSNSLALNMNQFLAASGHSTQQQQHQHQHQQHPAVTTTTTSSTSSTSPNSHNNNNSNAAHTNAQQQMSQHQQQAAQAIQMAMATAMAAALNDARRLKHTPTSTAYTARVLDADYITPVSYITPFGNSWTGVNTRFVEEIKPDKMRLCPFVSECHPRERFLSSQVAPRHAMSSVWPYAVLCFFLTSEDQITAIKTQPHKVLLQQQQQQQQQQ</sequence>
<keyword evidence="8" id="KW-0378">Hydrolase</keyword>
<protein>
    <submittedName>
        <fullName evidence="15">Lariat debranching enzyme</fullName>
    </submittedName>
</protein>
<comment type="subcellular location">
    <subcellularLocation>
        <location evidence="4">Nucleus</location>
    </subcellularLocation>
</comment>
<dbReference type="Pfam" id="PF05011">
    <property type="entry name" value="DBR1"/>
    <property type="match status" value="1"/>
</dbReference>
<evidence type="ECO:0000256" key="11">
    <source>
        <dbReference type="ARBA" id="ARBA00023211"/>
    </source>
</evidence>
<keyword evidence="12" id="KW-0539">Nucleus</keyword>
<dbReference type="InterPro" id="IPR041816">
    <property type="entry name" value="Dbr1_N"/>
</dbReference>
<comment type="cofactor">
    <cofactor evidence="2">
        <name>Zn(2+)</name>
        <dbReference type="ChEBI" id="CHEBI:29105"/>
    </cofactor>
</comment>
<feature type="region of interest" description="Disordered" evidence="13">
    <location>
        <begin position="753"/>
        <end position="838"/>
    </location>
</feature>
<accession>A0ABQ7S7J4</accession>
<dbReference type="SMART" id="SM01014">
    <property type="entry name" value="ARID"/>
    <property type="match status" value="1"/>
</dbReference>
<dbReference type="SMART" id="SM00501">
    <property type="entry name" value="BRIGHT"/>
    <property type="match status" value="1"/>
</dbReference>
<keyword evidence="9" id="KW-0862">Zinc</keyword>
<dbReference type="InterPro" id="IPR004843">
    <property type="entry name" value="Calcineurin-like_PHP"/>
</dbReference>
<evidence type="ECO:0000256" key="3">
    <source>
        <dbReference type="ARBA" id="ARBA00001954"/>
    </source>
</evidence>
<comment type="cofactor">
    <cofactor evidence="1">
        <name>Mn(2+)</name>
        <dbReference type="ChEBI" id="CHEBI:29035"/>
    </cofactor>
</comment>
<comment type="similarity">
    <text evidence="5">Belongs to the lariat debranching enzyme family.</text>
</comment>
<evidence type="ECO:0000313" key="15">
    <source>
        <dbReference type="EMBL" id="KAG9509323.1"/>
    </source>
</evidence>
<keyword evidence="10" id="KW-0408">Iron</keyword>
<feature type="compositionally biased region" description="Polar residues" evidence="13">
    <location>
        <begin position="829"/>
        <end position="838"/>
    </location>
</feature>